<evidence type="ECO:0000313" key="4">
    <source>
        <dbReference type="Proteomes" id="UP000320772"/>
    </source>
</evidence>
<evidence type="ECO:0000313" key="3">
    <source>
        <dbReference type="EMBL" id="GEB02782.1"/>
    </source>
</evidence>
<dbReference type="InterPro" id="IPR052894">
    <property type="entry name" value="AsmA-related"/>
</dbReference>
<dbReference type="AlphaFoldDB" id="A0A4Y3M0J3"/>
<dbReference type="Pfam" id="PF05170">
    <property type="entry name" value="AsmA"/>
    <property type="match status" value="2"/>
</dbReference>
<dbReference type="STRING" id="586239.AD943_01700"/>
<feature type="domain" description="AsmA" evidence="2">
    <location>
        <begin position="2"/>
        <end position="167"/>
    </location>
</feature>
<keyword evidence="4" id="KW-1185">Reference proteome</keyword>
<evidence type="ECO:0000259" key="2">
    <source>
        <dbReference type="Pfam" id="PF05170"/>
    </source>
</evidence>
<dbReference type="PANTHER" id="PTHR30441:SF4">
    <property type="entry name" value="PROTEIN ASMA"/>
    <property type="match status" value="1"/>
</dbReference>
<feature type="region of interest" description="Disordered" evidence="1">
    <location>
        <begin position="523"/>
        <end position="553"/>
    </location>
</feature>
<feature type="domain" description="AsmA" evidence="2">
    <location>
        <begin position="465"/>
        <end position="700"/>
    </location>
</feature>
<gene>
    <name evidence="3" type="ORF">GRO01_03580</name>
</gene>
<comment type="caution">
    <text evidence="3">The sequence shown here is derived from an EMBL/GenBank/DDBJ whole genome shotgun (WGS) entry which is preliminary data.</text>
</comment>
<evidence type="ECO:0000256" key="1">
    <source>
        <dbReference type="SAM" id="MobiDB-lite"/>
    </source>
</evidence>
<dbReference type="EMBL" id="BJLY01000001">
    <property type="protein sequence ID" value="GEB02782.1"/>
    <property type="molecule type" value="Genomic_DNA"/>
</dbReference>
<dbReference type="Proteomes" id="UP000320772">
    <property type="component" value="Unassembled WGS sequence"/>
</dbReference>
<sequence length="846" mass="88241">MKKLTGVLIAVIVAIVGVSVATHVLIDQDALRERVAVALKHQTGLTMQVRHSSVQLLPWPAFEASDVVLTRDGQTPVLKAHTIHAGIAVFALLHREVRFQDFVVEGATVNLVRGLDGQANWSLTPDRENEDASLPVRGRSGQRIHAHWDLSLDGLHVAQAAVLWNDRLTRTSGSFGVDTLDLDGLRSPSPWISLQGHHAGTPFTLKGHVGNLSQIRGTDPWAFSIGTTLGDGEKRDWLNLDGRIGNPSRMENVVLTAQGEWPNLQDAHRLFPHANLPNVPALGGDVAVQGSPGPLTGLTGDALLHQVLGSMNPTRVHLHAGYVGLRQGALQNLHVDATGPDAALTVTADTQWRDTAWHVEGGAGTMQQALAAWRDGLKTAVPLTVQLRSQTTLLSGAPALNAQDSARFALSGTIGAENGHLVAEGSSKTLYLPGAVLHDVSLHGTLDGHDRENMTLDGLQFSSQEVALDGALALVLGHDVPPVVSGKLHSARMDLDALKGLWLQPAPSAAPAPAAPAALPGAGIAAPKPVSPQDESAVPSAPDHSSAASVAASTPDLTPSWVRRLRAQDLNLHLSADRVVYAGREYTDLATRLTLSGGHLRLDPISGQAQGLPLSGMAELDASALPVTGSVTFQPLMLPAGLLEKQLGMPQLLQGPVQIVGQLSARGNSSDELRRSLDGHLGVSLVDGQVQSELLGQLAGSAASVVLGKGARSLRCLGLHMNIASDVVHLDTLGLQSGRFSTSGSGTVGLGTQALDLHLLPVVDFEGAGASTPVVVTGTLDAPHVEQDRDAGGRFHVTIGGDSNAADPCTAPLAAAREGQAGPAPAAVKVHHSKAGDILRALGVLH</sequence>
<name>A0A4Y3M0J3_9PROT</name>
<organism evidence="3 4">
    <name type="scientific">Gluconobacter roseus NBRC 3990</name>
    <dbReference type="NCBI Taxonomy" id="1307950"/>
    <lineage>
        <taxon>Bacteria</taxon>
        <taxon>Pseudomonadati</taxon>
        <taxon>Pseudomonadota</taxon>
        <taxon>Alphaproteobacteria</taxon>
        <taxon>Acetobacterales</taxon>
        <taxon>Acetobacteraceae</taxon>
        <taxon>Gluconobacter</taxon>
    </lineage>
</organism>
<reference evidence="3 4" key="1">
    <citation type="submission" date="2019-06" db="EMBL/GenBank/DDBJ databases">
        <title>Whole genome shotgun sequence of Gluconobacter roseus NBRC 3990.</title>
        <authorList>
            <person name="Hosoyama A."/>
            <person name="Uohara A."/>
            <person name="Ohji S."/>
            <person name="Ichikawa N."/>
        </authorList>
    </citation>
    <scope>NUCLEOTIDE SEQUENCE [LARGE SCALE GENOMIC DNA]</scope>
    <source>
        <strain evidence="3 4">NBRC 3990</strain>
    </source>
</reference>
<accession>A0A4Y3M0J3</accession>
<proteinExistence type="predicted"/>
<dbReference type="PANTHER" id="PTHR30441">
    <property type="entry name" value="DUF748 DOMAIN-CONTAINING PROTEIN"/>
    <property type="match status" value="1"/>
</dbReference>
<dbReference type="GO" id="GO:0090313">
    <property type="term" value="P:regulation of protein targeting to membrane"/>
    <property type="evidence" value="ECO:0007669"/>
    <property type="project" value="TreeGrafter"/>
</dbReference>
<dbReference type="GO" id="GO:0005886">
    <property type="term" value="C:plasma membrane"/>
    <property type="evidence" value="ECO:0007669"/>
    <property type="project" value="TreeGrafter"/>
</dbReference>
<dbReference type="InterPro" id="IPR007844">
    <property type="entry name" value="AsmA"/>
</dbReference>
<protein>
    <recommendedName>
        <fullName evidence="2">AsmA domain-containing protein</fullName>
    </recommendedName>
</protein>
<dbReference type="RefSeq" id="WP_062507423.1">
    <property type="nucleotide sequence ID" value="NZ_BAQZ01000015.1"/>
</dbReference>